<dbReference type="PROSITE" id="PS00136">
    <property type="entry name" value="SUBTILASE_ASP"/>
    <property type="match status" value="1"/>
</dbReference>
<dbReference type="InterPro" id="IPR036852">
    <property type="entry name" value="Peptidase_S8/S53_dom_sf"/>
</dbReference>
<name>A0ABN3ITT6_9ACTN</name>
<evidence type="ECO:0000256" key="5">
    <source>
        <dbReference type="PROSITE-ProRule" id="PRU01240"/>
    </source>
</evidence>
<comment type="caution">
    <text evidence="8">The sequence shown here is derived from an EMBL/GenBank/DDBJ whole genome shotgun (WGS) entry which is preliminary data.</text>
</comment>
<keyword evidence="9" id="KW-1185">Reference proteome</keyword>
<organism evidence="8 9">
    <name type="scientific">Actinomadura vinacea</name>
    <dbReference type="NCBI Taxonomy" id="115336"/>
    <lineage>
        <taxon>Bacteria</taxon>
        <taxon>Bacillati</taxon>
        <taxon>Actinomycetota</taxon>
        <taxon>Actinomycetes</taxon>
        <taxon>Streptosporangiales</taxon>
        <taxon>Thermomonosporaceae</taxon>
        <taxon>Actinomadura</taxon>
    </lineage>
</organism>
<evidence type="ECO:0000256" key="6">
    <source>
        <dbReference type="RuleBase" id="RU003355"/>
    </source>
</evidence>
<evidence type="ECO:0000256" key="1">
    <source>
        <dbReference type="ARBA" id="ARBA00011073"/>
    </source>
</evidence>
<proteinExistence type="inferred from homology"/>
<evidence type="ECO:0000256" key="3">
    <source>
        <dbReference type="ARBA" id="ARBA00022801"/>
    </source>
</evidence>
<dbReference type="EMBL" id="BAAARW010000011">
    <property type="protein sequence ID" value="GAA2414041.1"/>
    <property type="molecule type" value="Genomic_DNA"/>
</dbReference>
<reference evidence="8 9" key="1">
    <citation type="journal article" date="2019" name="Int. J. Syst. Evol. Microbiol.">
        <title>The Global Catalogue of Microorganisms (GCM) 10K type strain sequencing project: providing services to taxonomists for standard genome sequencing and annotation.</title>
        <authorList>
            <consortium name="The Broad Institute Genomics Platform"/>
            <consortium name="The Broad Institute Genome Sequencing Center for Infectious Disease"/>
            <person name="Wu L."/>
            <person name="Ma J."/>
        </authorList>
    </citation>
    <scope>NUCLEOTIDE SEQUENCE [LARGE SCALE GENOMIC DNA]</scope>
    <source>
        <strain evidence="8 9">JCM 3325</strain>
    </source>
</reference>
<feature type="active site" description="Charge relay system" evidence="5">
    <location>
        <position position="343"/>
    </location>
</feature>
<accession>A0ABN3ITT6</accession>
<dbReference type="InterPro" id="IPR015500">
    <property type="entry name" value="Peptidase_S8_subtilisin-rel"/>
</dbReference>
<feature type="active site" description="Charge relay system" evidence="5">
    <location>
        <position position="178"/>
    </location>
</feature>
<dbReference type="PROSITE" id="PS51892">
    <property type="entry name" value="SUBTILASE"/>
    <property type="match status" value="1"/>
</dbReference>
<dbReference type="PANTHER" id="PTHR43806">
    <property type="entry name" value="PEPTIDASE S8"/>
    <property type="match status" value="1"/>
</dbReference>
<keyword evidence="3 5" id="KW-0378">Hydrolase</keyword>
<evidence type="ECO:0000259" key="7">
    <source>
        <dbReference type="Pfam" id="PF00082"/>
    </source>
</evidence>
<evidence type="ECO:0000313" key="8">
    <source>
        <dbReference type="EMBL" id="GAA2414041.1"/>
    </source>
</evidence>
<evidence type="ECO:0000313" key="9">
    <source>
        <dbReference type="Proteomes" id="UP001501231"/>
    </source>
</evidence>
<dbReference type="InterPro" id="IPR050131">
    <property type="entry name" value="Peptidase_S8_subtilisin-like"/>
</dbReference>
<protein>
    <submittedName>
        <fullName evidence="8">S8/S53 family peptidase</fullName>
    </submittedName>
</protein>
<feature type="domain" description="Peptidase S8/S53" evidence="7">
    <location>
        <begin position="130"/>
        <end position="358"/>
    </location>
</feature>
<dbReference type="SUPFAM" id="SSF52743">
    <property type="entry name" value="Subtilisin-like"/>
    <property type="match status" value="1"/>
</dbReference>
<dbReference type="InterPro" id="IPR000209">
    <property type="entry name" value="Peptidase_S8/S53_dom"/>
</dbReference>
<dbReference type="InterPro" id="IPR023827">
    <property type="entry name" value="Peptidase_S8_Asp-AS"/>
</dbReference>
<dbReference type="Gene3D" id="3.40.50.200">
    <property type="entry name" value="Peptidase S8/S53 domain"/>
    <property type="match status" value="1"/>
</dbReference>
<dbReference type="Proteomes" id="UP001501231">
    <property type="component" value="Unassembled WGS sequence"/>
</dbReference>
<dbReference type="InterPro" id="IPR023828">
    <property type="entry name" value="Peptidase_S8_Ser-AS"/>
</dbReference>
<dbReference type="PANTHER" id="PTHR43806:SF11">
    <property type="entry name" value="CEREVISIN-RELATED"/>
    <property type="match status" value="1"/>
</dbReference>
<keyword evidence="2 5" id="KW-0645">Protease</keyword>
<dbReference type="PROSITE" id="PS00138">
    <property type="entry name" value="SUBTILASE_SER"/>
    <property type="match status" value="1"/>
</dbReference>
<dbReference type="PRINTS" id="PR00723">
    <property type="entry name" value="SUBTILISIN"/>
</dbReference>
<gene>
    <name evidence="8" type="ORF">GCM10010191_24930</name>
</gene>
<dbReference type="Pfam" id="PF00082">
    <property type="entry name" value="Peptidase_S8"/>
    <property type="match status" value="1"/>
</dbReference>
<feature type="active site" description="Charge relay system" evidence="5">
    <location>
        <position position="138"/>
    </location>
</feature>
<evidence type="ECO:0000256" key="2">
    <source>
        <dbReference type="ARBA" id="ARBA00022670"/>
    </source>
</evidence>
<dbReference type="CDD" id="cd00306">
    <property type="entry name" value="Peptidases_S8_S53"/>
    <property type="match status" value="1"/>
</dbReference>
<comment type="similarity">
    <text evidence="1 5 6">Belongs to the peptidase S8 family.</text>
</comment>
<keyword evidence="4 5" id="KW-0720">Serine protease</keyword>
<sequence>MFDQEARLERLLARHPDAVVVETAPGRPALIRRDQLLVADHDAAAAHDLVRRWHDSSRVEHGVASLRLRAPARVDVCELAARLGGDGRHRRLSVAPNHLVYGQPMWWSGPAEPPRPAEPVPAPEAAAARREVTVAVLDTGLSPHPWYEDADWFAEQPAEDAEVLDADLDFELDAQAGHGTFIAGVVLRYAPSARLRAHRVIGGDGVGDELEVIRALGRLAAWGRADVVNLSIGCHTFDDRPSPLLARAVAALGRRTVVVACAGNSAGDRPFWPAALKPVVAVAALDAGGDDRAWFSNYGWWVDACAPGVDIASSYVRFDGPRPGPGGVDPDAFEGYATWSGTSFAAPAVAGRIAGLAAAEGVGAVDAADRLLDPASGRTLPDLGVVVGA</sequence>
<dbReference type="RefSeq" id="WP_344588967.1">
    <property type="nucleotide sequence ID" value="NZ_BAAARW010000011.1"/>
</dbReference>
<evidence type="ECO:0000256" key="4">
    <source>
        <dbReference type="ARBA" id="ARBA00022825"/>
    </source>
</evidence>